<proteinExistence type="predicted"/>
<organism evidence="5 6">
    <name type="scientific">Wenyingzhuangia marina</name>
    <dbReference type="NCBI Taxonomy" id="1195760"/>
    <lineage>
        <taxon>Bacteria</taxon>
        <taxon>Pseudomonadati</taxon>
        <taxon>Bacteroidota</taxon>
        <taxon>Flavobacteriia</taxon>
        <taxon>Flavobacteriales</taxon>
        <taxon>Flavobacteriaceae</taxon>
        <taxon>Wenyingzhuangia</taxon>
    </lineage>
</organism>
<keyword evidence="1" id="KW-0813">Transport</keyword>
<accession>A0A1M5U0M8</accession>
<dbReference type="PROSITE" id="PS50893">
    <property type="entry name" value="ABC_TRANSPORTER_2"/>
    <property type="match status" value="1"/>
</dbReference>
<dbReference type="AlphaFoldDB" id="A0A1M5U0M8"/>
<reference evidence="6" key="1">
    <citation type="submission" date="2016-11" db="EMBL/GenBank/DDBJ databases">
        <authorList>
            <person name="Varghese N."/>
            <person name="Submissions S."/>
        </authorList>
    </citation>
    <scope>NUCLEOTIDE SEQUENCE [LARGE SCALE GENOMIC DNA]</scope>
    <source>
        <strain evidence="6">DSM 100572</strain>
    </source>
</reference>
<dbReference type="SMART" id="SM00382">
    <property type="entry name" value="AAA"/>
    <property type="match status" value="1"/>
</dbReference>
<sequence>MMYCNLQKTYRSGKRSFSIDIEASFKLNTINVLYGNSGAGKTSLLRLLSGLDKVDSGLIIINNNEWLNTKNKTFLPVHQREIAYVFQDYGLFPNMTVLENLEFVKKKINKVLLNEVIDVLELTQLLNTKPNNLSGGQQQRVALARAILQEPQFLFLDEPLTAIDETLRYKLQSYILTLQQKYQFTVIMVSHNLQEVLKVASHVCAIDNGKVTKQGDPKILLSNNKENVLTGIVLAMYEREVNVLIGTQQITIPKTYILSQNYIIGTVIEIKF</sequence>
<dbReference type="InterPro" id="IPR027417">
    <property type="entry name" value="P-loop_NTPase"/>
</dbReference>
<evidence type="ECO:0000256" key="2">
    <source>
        <dbReference type="ARBA" id="ARBA00022741"/>
    </source>
</evidence>
<evidence type="ECO:0000259" key="4">
    <source>
        <dbReference type="PROSITE" id="PS50893"/>
    </source>
</evidence>
<dbReference type="PANTHER" id="PTHR42781">
    <property type="entry name" value="SPERMIDINE/PUTRESCINE IMPORT ATP-BINDING PROTEIN POTA"/>
    <property type="match status" value="1"/>
</dbReference>
<dbReference type="GO" id="GO:0016887">
    <property type="term" value="F:ATP hydrolysis activity"/>
    <property type="evidence" value="ECO:0007669"/>
    <property type="project" value="InterPro"/>
</dbReference>
<keyword evidence="3 5" id="KW-0067">ATP-binding</keyword>
<dbReference type="PROSITE" id="PS00211">
    <property type="entry name" value="ABC_TRANSPORTER_1"/>
    <property type="match status" value="1"/>
</dbReference>
<keyword evidence="6" id="KW-1185">Reference proteome</keyword>
<dbReference type="Gene3D" id="3.40.50.300">
    <property type="entry name" value="P-loop containing nucleotide triphosphate hydrolases"/>
    <property type="match status" value="1"/>
</dbReference>
<dbReference type="SUPFAM" id="SSF52540">
    <property type="entry name" value="P-loop containing nucleoside triphosphate hydrolases"/>
    <property type="match status" value="1"/>
</dbReference>
<dbReference type="InterPro" id="IPR003593">
    <property type="entry name" value="AAA+_ATPase"/>
</dbReference>
<feature type="domain" description="ABC transporter" evidence="4">
    <location>
        <begin position="1"/>
        <end position="233"/>
    </location>
</feature>
<dbReference type="InterPro" id="IPR050093">
    <property type="entry name" value="ABC_SmlMolc_Importer"/>
</dbReference>
<dbReference type="InterPro" id="IPR003439">
    <property type="entry name" value="ABC_transporter-like_ATP-bd"/>
</dbReference>
<evidence type="ECO:0000313" key="6">
    <source>
        <dbReference type="Proteomes" id="UP000184109"/>
    </source>
</evidence>
<dbReference type="PANTHER" id="PTHR42781:SF4">
    <property type="entry name" value="SPERMIDINE_PUTRESCINE IMPORT ATP-BINDING PROTEIN POTA"/>
    <property type="match status" value="1"/>
</dbReference>
<dbReference type="InterPro" id="IPR017871">
    <property type="entry name" value="ABC_transporter-like_CS"/>
</dbReference>
<evidence type="ECO:0000256" key="3">
    <source>
        <dbReference type="ARBA" id="ARBA00022840"/>
    </source>
</evidence>
<gene>
    <name evidence="5" type="ORF">SAMN05444281_0955</name>
</gene>
<dbReference type="Proteomes" id="UP000184109">
    <property type="component" value="Unassembled WGS sequence"/>
</dbReference>
<evidence type="ECO:0000313" key="5">
    <source>
        <dbReference type="EMBL" id="SHH56426.1"/>
    </source>
</evidence>
<name>A0A1M5U0M8_9FLAO</name>
<dbReference type="GO" id="GO:0005524">
    <property type="term" value="F:ATP binding"/>
    <property type="evidence" value="ECO:0007669"/>
    <property type="project" value="UniProtKB-KW"/>
</dbReference>
<dbReference type="EMBL" id="FQXQ01000002">
    <property type="protein sequence ID" value="SHH56426.1"/>
    <property type="molecule type" value="Genomic_DNA"/>
</dbReference>
<dbReference type="Pfam" id="PF00005">
    <property type="entry name" value="ABC_tran"/>
    <property type="match status" value="1"/>
</dbReference>
<keyword evidence="2" id="KW-0547">Nucleotide-binding</keyword>
<evidence type="ECO:0000256" key="1">
    <source>
        <dbReference type="ARBA" id="ARBA00022448"/>
    </source>
</evidence>
<protein>
    <submittedName>
        <fullName evidence="5">Molybdate transport system ATP-binding protein</fullName>
    </submittedName>
</protein>
<dbReference type="STRING" id="1195760.SAMN05444281_0955"/>